<dbReference type="EMBL" id="FNRL01000027">
    <property type="protein sequence ID" value="SEA99088.1"/>
    <property type="molecule type" value="Genomic_DNA"/>
</dbReference>
<protein>
    <submittedName>
        <fullName evidence="1">Uncharacterized protein</fullName>
    </submittedName>
</protein>
<dbReference type="AlphaFoldDB" id="A0A1H4FQY1"/>
<dbReference type="Proteomes" id="UP000199656">
    <property type="component" value="Unassembled WGS sequence"/>
</dbReference>
<reference evidence="2" key="1">
    <citation type="submission" date="2016-10" db="EMBL/GenBank/DDBJ databases">
        <authorList>
            <person name="Varghese N."/>
            <person name="Submissions S."/>
        </authorList>
    </citation>
    <scope>NUCLEOTIDE SEQUENCE [LARGE SCALE GENOMIC DNA]</scope>
    <source>
        <strain evidence="2">DSM 23920</strain>
    </source>
</reference>
<accession>A0A1H4FQY1</accession>
<keyword evidence="2" id="KW-1185">Reference proteome</keyword>
<evidence type="ECO:0000313" key="2">
    <source>
        <dbReference type="Proteomes" id="UP000199656"/>
    </source>
</evidence>
<evidence type="ECO:0000313" key="1">
    <source>
        <dbReference type="EMBL" id="SEA99088.1"/>
    </source>
</evidence>
<name>A0A1H4FQY1_9BACT</name>
<proteinExistence type="predicted"/>
<gene>
    <name evidence="1" type="ORF">SAMN05660909_04570</name>
</gene>
<organism evidence="1 2">
    <name type="scientific">Chitinophaga terrae</name>
    <name type="common">ex Kim and Jung 2007</name>
    <dbReference type="NCBI Taxonomy" id="408074"/>
    <lineage>
        <taxon>Bacteria</taxon>
        <taxon>Pseudomonadati</taxon>
        <taxon>Bacteroidota</taxon>
        <taxon>Chitinophagia</taxon>
        <taxon>Chitinophagales</taxon>
        <taxon>Chitinophagaceae</taxon>
        <taxon>Chitinophaga</taxon>
    </lineage>
</organism>
<sequence>MSLIKKLTPLKKNLRLLKKTYVSLPPFAPLRAPRLTVRRLIASVGSRYGCLSKRG</sequence>